<reference evidence="1" key="1">
    <citation type="submission" date="2024-06" db="EMBL/GenBank/DDBJ databases">
        <title>Mesorhizobium karijinii sp. nov., a symbiont of the iconic Swainsona formosa from arid Australia.</title>
        <authorList>
            <person name="Hill Y.J."/>
            <person name="Watkin E.L.J."/>
            <person name="O'Hara G.W."/>
            <person name="Terpolilli J."/>
            <person name="Tye M.L."/>
            <person name="Kohlmeier M.G."/>
        </authorList>
    </citation>
    <scope>NUCLEOTIDE SEQUENCE</scope>
    <source>
        <strain evidence="1">WSM2240</strain>
    </source>
</reference>
<dbReference type="EMBL" id="CP159253">
    <property type="protein sequence ID" value="XCG47934.1"/>
    <property type="molecule type" value="Genomic_DNA"/>
</dbReference>
<dbReference type="RefSeq" id="WP_353646967.1">
    <property type="nucleotide sequence ID" value="NZ_CP159253.1"/>
</dbReference>
<proteinExistence type="predicted"/>
<gene>
    <name evidence="1" type="ORF">ABVK50_22150</name>
</gene>
<accession>A0AAU8CPM9</accession>
<dbReference type="AlphaFoldDB" id="A0AAU8CPM9"/>
<name>A0AAU8CPM9_9HYPH</name>
<sequence>MGASSFFDRLRGDVMKIAFSNRLSEDIVRTLEFAIRDFGIANIPVLAEQIRKRNEAENVALEDIMARLTEHALLRGAAMEFDSASLEPQNGHIHALP</sequence>
<protein>
    <submittedName>
        <fullName evidence="1">Uncharacterized protein</fullName>
    </submittedName>
</protein>
<organism evidence="1">
    <name type="scientific">Mesorhizobium sp. WSM2240</name>
    <dbReference type="NCBI Taxonomy" id="3228851"/>
    <lineage>
        <taxon>Bacteria</taxon>
        <taxon>Pseudomonadati</taxon>
        <taxon>Pseudomonadota</taxon>
        <taxon>Alphaproteobacteria</taxon>
        <taxon>Hyphomicrobiales</taxon>
        <taxon>Phyllobacteriaceae</taxon>
        <taxon>Mesorhizobium</taxon>
    </lineage>
</organism>
<evidence type="ECO:0000313" key="1">
    <source>
        <dbReference type="EMBL" id="XCG47934.1"/>
    </source>
</evidence>